<reference evidence="1" key="1">
    <citation type="submission" date="2021-03" db="EMBL/GenBank/DDBJ databases">
        <title>Evolutionary priming and transition to the ectomycorrhizal habit in an iconic lineage of mushroom-forming fungi: is preadaptation a requirement?</title>
        <authorList>
            <consortium name="DOE Joint Genome Institute"/>
            <person name="Looney B.P."/>
            <person name="Miyauchi S."/>
            <person name="Morin E."/>
            <person name="Drula E."/>
            <person name="Courty P.E."/>
            <person name="Chicoki N."/>
            <person name="Fauchery L."/>
            <person name="Kohler A."/>
            <person name="Kuo A."/>
            <person name="LaButti K."/>
            <person name="Pangilinan J."/>
            <person name="Lipzen A."/>
            <person name="Riley R."/>
            <person name="Andreopoulos W."/>
            <person name="He G."/>
            <person name="Johnson J."/>
            <person name="Barry K.W."/>
            <person name="Grigoriev I.V."/>
            <person name="Nagy L."/>
            <person name="Hibbett D."/>
            <person name="Henrissat B."/>
            <person name="Matheny P.B."/>
            <person name="Labbe J."/>
            <person name="Martin A.F."/>
        </authorList>
    </citation>
    <scope>NUCLEOTIDE SEQUENCE</scope>
    <source>
        <strain evidence="1">BPL698</strain>
    </source>
</reference>
<dbReference type="EMBL" id="JAGFNK010000006">
    <property type="protein sequence ID" value="KAI9512777.1"/>
    <property type="molecule type" value="Genomic_DNA"/>
</dbReference>
<evidence type="ECO:0000313" key="2">
    <source>
        <dbReference type="Proteomes" id="UP001207468"/>
    </source>
</evidence>
<evidence type="ECO:0000313" key="1">
    <source>
        <dbReference type="EMBL" id="KAI9512777.1"/>
    </source>
</evidence>
<sequence>MAYLSLMGAPCLDDFTILRGLGEGSSGTIHLVREAVTGGLYALKAIRKRKRCGREVSIDTVLTERNALLDLRGNDFILQLRACFHDSQNFYLVTEYHPAGDLHTFLALKGSPRNVVRFYMAELLIALEYTHSKRIVHRDIKPENLFIDNDGHVVLGDFGLAVKLPSGQNTVPGDEMMFGTPAYTPPEVFAGEAYGREVDLWAFGVMLYELITGREAFKSTKVSQDDPSWLAHLARNILYDELEDSPHLTPYSTDLIGKLLRKCPKARLNNFQEIKRHRFFDGLDWDAVSNRSSTPPWIPSIGPGNDLNPKYPPLIPGKPHGTKHNPDRDFLFRFSPTALSPTFQRHQRLFNKLGGALPAIVDWAESGTSALDVSSVSSYTSSESKVESVDAGEGHPVWLHGSLVHRKNLRPLVRWASGVFGRRRHATRS</sequence>
<protein>
    <submittedName>
        <fullName evidence="1">Kinase-like domain-containing protein</fullName>
    </submittedName>
</protein>
<dbReference type="Proteomes" id="UP001207468">
    <property type="component" value="Unassembled WGS sequence"/>
</dbReference>
<accession>A0ACC0UPJ4</accession>
<comment type="caution">
    <text evidence="1">The sequence shown here is derived from an EMBL/GenBank/DDBJ whole genome shotgun (WGS) entry which is preliminary data.</text>
</comment>
<proteinExistence type="predicted"/>
<keyword evidence="2" id="KW-1185">Reference proteome</keyword>
<name>A0ACC0UPJ4_9AGAM</name>
<gene>
    <name evidence="1" type="ORF">F5148DRAFT_734267</name>
</gene>
<organism evidence="1 2">
    <name type="scientific">Russula earlei</name>
    <dbReference type="NCBI Taxonomy" id="71964"/>
    <lineage>
        <taxon>Eukaryota</taxon>
        <taxon>Fungi</taxon>
        <taxon>Dikarya</taxon>
        <taxon>Basidiomycota</taxon>
        <taxon>Agaricomycotina</taxon>
        <taxon>Agaricomycetes</taxon>
        <taxon>Russulales</taxon>
        <taxon>Russulaceae</taxon>
        <taxon>Russula</taxon>
    </lineage>
</organism>